<accession>A0A381J4I4</accession>
<evidence type="ECO:0000256" key="1">
    <source>
        <dbReference type="SAM" id="Coils"/>
    </source>
</evidence>
<dbReference type="EMBL" id="UFWZ01000001">
    <property type="protein sequence ID" value="SUY45728.1"/>
    <property type="molecule type" value="Genomic_DNA"/>
</dbReference>
<evidence type="ECO:0000313" key="4">
    <source>
        <dbReference type="Proteomes" id="UP000254664"/>
    </source>
</evidence>
<keyword evidence="1" id="KW-0175">Coiled coil</keyword>
<dbReference type="Proteomes" id="UP000254664">
    <property type="component" value="Unassembled WGS sequence"/>
</dbReference>
<sequence>MQLIKVYSNKTSFREVKFNQTGLSFVVAEQKNPGFTEKGQTYNGVGKSLLVRIIHFCLGAGIADYKIFCNKLPGWEFYIDFKIGNNKYTARRTTDNPKNIFLNGEELAVTKFNKKMQALCFDIPKDISFLSFRSLITFFIRPKKESYVSYDKPGKTGSKYQVLLYNSFLLGLDIFLAQKKYNIRKEQERIRKLEKNFKEDSLLRDFFTGNKDVTLTLIDLEEQIKKLDNNLSNFKVAEDYNEVQIKADEIERDLFELNNKIIMMENNIENIDKGLKITPDMNKKDIETIYNEAKINFSENMTKTLNELEDFYDKLITNRRKRLLEQKSKLKIEQQNKIDNLETLQKELDRLMKYLGEHQALDLFVSLSHKSAELKSQVDNLKSYKSLQLKYKEQDREAEKDLLKLTEVSESYLKEIESDIVELRNYFRNLAKMFYPNSVAGLTIENNDGDNQLQFDIDAKIESDTSDGINNVKIFCYDLTILFKGYNHKMNFIFHDSRIFDGIDERQKADIFKTVYKEFTDTNKQYIATVNQNQLDEIKRQLDEGEFYNIITKNTVLTLTDDSDSEKLLGIKVDIGEG</sequence>
<dbReference type="Pfam" id="PF10088">
    <property type="entry name" value="DUF2326"/>
    <property type="match status" value="1"/>
</dbReference>
<feature type="coiled-coil region" evidence="1">
    <location>
        <begin position="176"/>
        <end position="267"/>
    </location>
</feature>
<dbReference type="AlphaFoldDB" id="A0A381J4I4"/>
<dbReference type="InterPro" id="IPR018760">
    <property type="entry name" value="DUF2326"/>
</dbReference>
<feature type="coiled-coil region" evidence="1">
    <location>
        <begin position="324"/>
        <end position="361"/>
    </location>
</feature>
<dbReference type="RefSeq" id="WP_115640247.1">
    <property type="nucleotide sequence ID" value="NZ_UFWZ01000001.1"/>
</dbReference>
<protein>
    <submittedName>
        <fullName evidence="3">Uncharacterized protein conserved in bacteria (DUF2326)</fullName>
    </submittedName>
</protein>
<evidence type="ECO:0000259" key="2">
    <source>
        <dbReference type="Pfam" id="PF10088"/>
    </source>
</evidence>
<dbReference type="OrthoDB" id="5516148at2"/>
<gene>
    <name evidence="3" type="ORF">NCTC9836_00417</name>
</gene>
<evidence type="ECO:0000313" key="3">
    <source>
        <dbReference type="EMBL" id="SUY45728.1"/>
    </source>
</evidence>
<organism evidence="3 4">
    <name type="scientific">Clostridium putrefaciens</name>
    <dbReference type="NCBI Taxonomy" id="99675"/>
    <lineage>
        <taxon>Bacteria</taxon>
        <taxon>Bacillati</taxon>
        <taxon>Bacillota</taxon>
        <taxon>Clostridia</taxon>
        <taxon>Eubacteriales</taxon>
        <taxon>Clostridiaceae</taxon>
        <taxon>Clostridium</taxon>
    </lineage>
</organism>
<feature type="domain" description="DUF2326" evidence="2">
    <location>
        <begin position="432"/>
        <end position="572"/>
    </location>
</feature>
<keyword evidence="4" id="KW-1185">Reference proteome</keyword>
<dbReference type="Gene3D" id="3.40.50.300">
    <property type="entry name" value="P-loop containing nucleotide triphosphate hydrolases"/>
    <property type="match status" value="1"/>
</dbReference>
<proteinExistence type="predicted"/>
<dbReference type="InterPro" id="IPR027417">
    <property type="entry name" value="P-loop_NTPase"/>
</dbReference>
<name>A0A381J4I4_9CLOT</name>
<reference evidence="3 4" key="1">
    <citation type="submission" date="2018-06" db="EMBL/GenBank/DDBJ databases">
        <authorList>
            <consortium name="Pathogen Informatics"/>
            <person name="Doyle S."/>
        </authorList>
    </citation>
    <scope>NUCLEOTIDE SEQUENCE [LARGE SCALE GENOMIC DNA]</scope>
    <source>
        <strain evidence="3 4">NCTC9836</strain>
    </source>
</reference>